<evidence type="ECO:0000256" key="2">
    <source>
        <dbReference type="ARBA" id="ARBA00012729"/>
    </source>
</evidence>
<dbReference type="EC" id="3.2.1.14" evidence="2"/>
<evidence type="ECO:0000313" key="9">
    <source>
        <dbReference type="Proteomes" id="UP000219281"/>
    </source>
</evidence>
<dbReference type="AlphaFoldDB" id="A0A285ZS65"/>
<dbReference type="InterPro" id="IPR017853">
    <property type="entry name" value="GH"/>
</dbReference>
<dbReference type="EMBL" id="OCMT01000001">
    <property type="protein sequence ID" value="SOD12475.1"/>
    <property type="molecule type" value="Genomic_DNA"/>
</dbReference>
<dbReference type="PANTHER" id="PTHR11177">
    <property type="entry name" value="CHITINASE"/>
    <property type="match status" value="1"/>
</dbReference>
<evidence type="ECO:0000259" key="7">
    <source>
        <dbReference type="PROSITE" id="PS51910"/>
    </source>
</evidence>
<accession>A0A285ZS65</accession>
<dbReference type="Pfam" id="PF00704">
    <property type="entry name" value="Glyco_hydro_18"/>
    <property type="match status" value="1"/>
</dbReference>
<protein>
    <recommendedName>
        <fullName evidence="2">chitinase</fullName>
        <ecNumber evidence="2">3.2.1.14</ecNumber>
    </recommendedName>
</protein>
<proteinExistence type="inferred from homology"/>
<dbReference type="RefSeq" id="WP_097128716.1">
    <property type="nucleotide sequence ID" value="NZ_OCMT01000001.1"/>
</dbReference>
<organism evidence="8 9">
    <name type="scientific">Pedobacter xixiisoli</name>
    <dbReference type="NCBI Taxonomy" id="1476464"/>
    <lineage>
        <taxon>Bacteria</taxon>
        <taxon>Pseudomonadati</taxon>
        <taxon>Bacteroidota</taxon>
        <taxon>Sphingobacteriia</taxon>
        <taxon>Sphingobacteriales</taxon>
        <taxon>Sphingobacteriaceae</taxon>
        <taxon>Pedobacter</taxon>
    </lineage>
</organism>
<sequence>MKLPFYLFFTLMVCLFACKKQKKEEVLPPREDVVEETFLPKKQDFKVVGYIWSRASIVDDLAKVDFDKITHLNIAFINPDPASATFADMPALNTVVKTAHQKGVYVMLSCGGGSPQRYYTDLLNTKRPALVKNFIDFVDKYKLDGIDVDLEGDDIDANYEAFITELRTPLTERKKLLTSAVAWWTRARVTDKALKSFDFINIMAYDATGRWDLTNPGQHSTFAYAVQHLNYWHSQRGLDKKKLVLGVPFYGYGFGTLFNSSASLAQMSWQTVQQNYSDWVNVDEIPFPNNGGTFYYNGKNTIKAKTELAVKDGGGIMIWQLLYDSTNSHSLLTLIDKTHREATK</sequence>
<gene>
    <name evidence="8" type="ORF">SAMN06297358_0688</name>
</gene>
<dbReference type="PANTHER" id="PTHR11177:SF317">
    <property type="entry name" value="CHITINASE 12-RELATED"/>
    <property type="match status" value="1"/>
</dbReference>
<keyword evidence="9" id="KW-1185">Reference proteome</keyword>
<dbReference type="InterPro" id="IPR011583">
    <property type="entry name" value="Chitinase_II/V-like_cat"/>
</dbReference>
<dbReference type="InterPro" id="IPR050314">
    <property type="entry name" value="Glycosyl_Hydrlase_18"/>
</dbReference>
<dbReference type="InterPro" id="IPR001579">
    <property type="entry name" value="Glyco_hydro_18_chit_AS"/>
</dbReference>
<dbReference type="SUPFAM" id="SSF51445">
    <property type="entry name" value="(Trans)glycosidases"/>
    <property type="match status" value="1"/>
</dbReference>
<dbReference type="PROSITE" id="PS01095">
    <property type="entry name" value="GH18_1"/>
    <property type="match status" value="1"/>
</dbReference>
<dbReference type="GO" id="GO:0008843">
    <property type="term" value="F:endochitinase activity"/>
    <property type="evidence" value="ECO:0007669"/>
    <property type="project" value="UniProtKB-EC"/>
</dbReference>
<name>A0A285ZS65_9SPHI</name>
<evidence type="ECO:0000313" key="8">
    <source>
        <dbReference type="EMBL" id="SOD12475.1"/>
    </source>
</evidence>
<dbReference type="GO" id="GO:0005975">
    <property type="term" value="P:carbohydrate metabolic process"/>
    <property type="evidence" value="ECO:0007669"/>
    <property type="project" value="InterPro"/>
</dbReference>
<keyword evidence="3 5" id="KW-0378">Hydrolase</keyword>
<evidence type="ECO:0000256" key="6">
    <source>
        <dbReference type="RuleBase" id="RU004453"/>
    </source>
</evidence>
<reference evidence="9" key="1">
    <citation type="submission" date="2017-09" db="EMBL/GenBank/DDBJ databases">
        <authorList>
            <person name="Varghese N."/>
            <person name="Submissions S."/>
        </authorList>
    </citation>
    <scope>NUCLEOTIDE SEQUENCE [LARGE SCALE GENOMIC DNA]</scope>
    <source>
        <strain evidence="9">CGMCC 1.12803</strain>
    </source>
</reference>
<dbReference type="GO" id="GO:0006032">
    <property type="term" value="P:chitin catabolic process"/>
    <property type="evidence" value="ECO:0007669"/>
    <property type="project" value="TreeGrafter"/>
</dbReference>
<dbReference type="PROSITE" id="PS51910">
    <property type="entry name" value="GH18_2"/>
    <property type="match status" value="1"/>
</dbReference>
<dbReference type="GO" id="GO:0008061">
    <property type="term" value="F:chitin binding"/>
    <property type="evidence" value="ECO:0007669"/>
    <property type="project" value="InterPro"/>
</dbReference>
<evidence type="ECO:0000256" key="5">
    <source>
        <dbReference type="RuleBase" id="RU000489"/>
    </source>
</evidence>
<dbReference type="SMART" id="SM00636">
    <property type="entry name" value="Glyco_18"/>
    <property type="match status" value="1"/>
</dbReference>
<evidence type="ECO:0000256" key="3">
    <source>
        <dbReference type="ARBA" id="ARBA00022801"/>
    </source>
</evidence>
<comment type="catalytic activity">
    <reaction evidence="1">
        <text>Random endo-hydrolysis of N-acetyl-beta-D-glucosaminide (1-&gt;4)-beta-linkages in chitin and chitodextrins.</text>
        <dbReference type="EC" id="3.2.1.14"/>
    </reaction>
</comment>
<keyword evidence="4 5" id="KW-0326">Glycosidase</keyword>
<evidence type="ECO:0000256" key="1">
    <source>
        <dbReference type="ARBA" id="ARBA00000822"/>
    </source>
</evidence>
<feature type="domain" description="GH18" evidence="7">
    <location>
        <begin position="45"/>
        <end position="342"/>
    </location>
</feature>
<dbReference type="Gene3D" id="3.40.5.30">
    <property type="entry name" value="(Trans)glycosidases - domain 2"/>
    <property type="match status" value="1"/>
</dbReference>
<dbReference type="Gene3D" id="3.20.20.80">
    <property type="entry name" value="Glycosidases"/>
    <property type="match status" value="1"/>
</dbReference>
<evidence type="ECO:0000256" key="4">
    <source>
        <dbReference type="ARBA" id="ARBA00023295"/>
    </source>
</evidence>
<comment type="similarity">
    <text evidence="6">Belongs to the glycosyl hydrolase 18 family.</text>
</comment>
<dbReference type="OrthoDB" id="9775889at2"/>
<dbReference type="GO" id="GO:0005576">
    <property type="term" value="C:extracellular region"/>
    <property type="evidence" value="ECO:0007669"/>
    <property type="project" value="TreeGrafter"/>
</dbReference>
<dbReference type="InterPro" id="IPR001223">
    <property type="entry name" value="Glyco_hydro18_cat"/>
</dbReference>
<dbReference type="Proteomes" id="UP000219281">
    <property type="component" value="Unassembled WGS sequence"/>
</dbReference>